<comment type="similarity">
    <text evidence="1">Belongs to the CapA family.</text>
</comment>
<evidence type="ECO:0000313" key="3">
    <source>
        <dbReference type="EMBL" id="EWC93462.1"/>
    </source>
</evidence>
<dbReference type="OrthoDB" id="9810906at2"/>
<dbReference type="RefSeq" id="WP_044167872.1">
    <property type="nucleotide sequence ID" value="NZ_JDFF01000005.1"/>
</dbReference>
<evidence type="ECO:0000256" key="1">
    <source>
        <dbReference type="ARBA" id="ARBA00005662"/>
    </source>
</evidence>
<organism evidence="3 4">
    <name type="scientific">Porphyromonas catoniae ATCC 51270</name>
    <dbReference type="NCBI Taxonomy" id="887901"/>
    <lineage>
        <taxon>Bacteria</taxon>
        <taxon>Pseudomonadati</taxon>
        <taxon>Bacteroidota</taxon>
        <taxon>Bacteroidia</taxon>
        <taxon>Bacteroidales</taxon>
        <taxon>Porphyromonadaceae</taxon>
        <taxon>Porphyromonas</taxon>
    </lineage>
</organism>
<comment type="caution">
    <text evidence="3">The sequence shown here is derived from an EMBL/GenBank/DDBJ whole genome shotgun (WGS) entry which is preliminary data.</text>
</comment>
<keyword evidence="4" id="KW-1185">Reference proteome</keyword>
<dbReference type="InterPro" id="IPR052169">
    <property type="entry name" value="CW_Biosynth-Accessory"/>
</dbReference>
<dbReference type="EMBL" id="JDFF01000005">
    <property type="protein sequence ID" value="EWC93462.1"/>
    <property type="molecule type" value="Genomic_DNA"/>
</dbReference>
<dbReference type="Gene3D" id="3.60.21.10">
    <property type="match status" value="1"/>
</dbReference>
<name>Z4WXB3_9PORP</name>
<dbReference type="InterPro" id="IPR019079">
    <property type="entry name" value="Capsule_synth_CapA"/>
</dbReference>
<dbReference type="AlphaFoldDB" id="Z4WXB3"/>
<dbReference type="CDD" id="cd07381">
    <property type="entry name" value="MPP_CapA"/>
    <property type="match status" value="1"/>
</dbReference>
<protein>
    <submittedName>
        <fullName evidence="3">Capsule synthesis protein</fullName>
    </submittedName>
</protein>
<dbReference type="Pfam" id="PF09587">
    <property type="entry name" value="PGA_cap"/>
    <property type="match status" value="1"/>
</dbReference>
<dbReference type="PANTHER" id="PTHR33393:SF12">
    <property type="entry name" value="CAPSULE BIOSYNTHESIS PROTEIN CAPA"/>
    <property type="match status" value="1"/>
</dbReference>
<reference evidence="3 4" key="1">
    <citation type="submission" date="2014-01" db="EMBL/GenBank/DDBJ databases">
        <authorList>
            <person name="Durkin A.S."/>
            <person name="McCorrison J."/>
            <person name="Torralba M."/>
            <person name="Gillis M."/>
            <person name="Haft D.H."/>
            <person name="Methe B."/>
            <person name="Sutton G."/>
            <person name="Nelson K.E."/>
        </authorList>
    </citation>
    <scope>NUCLEOTIDE SEQUENCE [LARGE SCALE GENOMIC DNA]</scope>
    <source>
        <strain evidence="3 4">ATCC 51270</strain>
    </source>
</reference>
<evidence type="ECO:0000313" key="4">
    <source>
        <dbReference type="Proteomes" id="UP000023482"/>
    </source>
</evidence>
<feature type="domain" description="Capsule synthesis protein CapA" evidence="2">
    <location>
        <begin position="47"/>
        <end position="293"/>
    </location>
</feature>
<proteinExistence type="inferred from homology"/>
<sequence length="376" mass="41450">MYRQVFIKGIILLTIVLSLLPSCKQGKKTGGASIVTPQEEAKADTLELVFAGDIMTHGPQIKAADRGHGTYDFTPSFELVRPMIERADLALANLETTFGGTPYRGYPMFSSPSSLGSALKEAGFDVLTTANNHSCDRGRYGVVNTIDVLDSLGIRTTGSYRTKAERSQRTPLFIDVRGVKLAVLAYTYGTNGLPIPQPALVDTINLEQISDDLRRADSLGADYKIVQIHWGNEYEKHPSKRQRDLAAALSRLGVGAVIGSHPHVVQDSEWIEEEGAKMKSFVIYSLGNFISNQTSPAATRGGMLLSLELIRERGTGRWTTRPSYQYVFVQKRTPSGHSIYRLHPVSLDSIPEGITPSETSDLRAMQRHYKSIQLVH</sequence>
<dbReference type="SUPFAM" id="SSF56300">
    <property type="entry name" value="Metallo-dependent phosphatases"/>
    <property type="match status" value="1"/>
</dbReference>
<evidence type="ECO:0000259" key="2">
    <source>
        <dbReference type="SMART" id="SM00854"/>
    </source>
</evidence>
<dbReference type="SMART" id="SM00854">
    <property type="entry name" value="PGA_cap"/>
    <property type="match status" value="1"/>
</dbReference>
<dbReference type="Proteomes" id="UP000023482">
    <property type="component" value="Unassembled WGS sequence"/>
</dbReference>
<dbReference type="InterPro" id="IPR029052">
    <property type="entry name" value="Metallo-depent_PP-like"/>
</dbReference>
<accession>Z4WXB3</accession>
<dbReference type="PATRIC" id="fig|887901.3.peg.197"/>
<dbReference type="PANTHER" id="PTHR33393">
    <property type="entry name" value="POLYGLUTAMINE SYNTHESIS ACCESSORY PROTEIN RV0574C-RELATED"/>
    <property type="match status" value="1"/>
</dbReference>
<gene>
    <name evidence="3" type="ORF">HMPREF0636_0004</name>
</gene>